<dbReference type="Gene3D" id="3.30.565.10">
    <property type="entry name" value="Histidine kinase-like ATPase, C-terminal domain"/>
    <property type="match status" value="1"/>
</dbReference>
<protein>
    <recommendedName>
        <fullName evidence="7">Type 2 DNA topoisomerase 6 subunit B</fullName>
        <ecNumber evidence="7">5.6.2.2</ecNumber>
    </recommendedName>
    <alternativeName>
        <fullName evidence="7">Type II DNA topoisomerase VI subunit B</fullName>
        <shortName evidence="7">TopoVI-B</shortName>
    </alternativeName>
</protein>
<dbReference type="InterPro" id="IPR020568">
    <property type="entry name" value="Ribosomal_Su5_D2-typ_SF"/>
</dbReference>
<accession>A0A099SYI1</accession>
<dbReference type="CDD" id="cd00823">
    <property type="entry name" value="TopoIIB_Trans"/>
    <property type="match status" value="1"/>
</dbReference>
<keyword evidence="10" id="KW-1185">Reference proteome</keyword>
<dbReference type="Gene3D" id="1.10.8.50">
    <property type="match status" value="1"/>
</dbReference>
<comment type="caution">
    <text evidence="9">The sequence shown here is derived from an EMBL/GenBank/DDBJ whole genome shotgun (WGS) entry which is preliminary data.</text>
</comment>
<feature type="binding site" evidence="7">
    <location>
        <begin position="101"/>
        <end position="102"/>
    </location>
    <ligand>
        <name>ATP</name>
        <dbReference type="ChEBI" id="CHEBI:30616"/>
    </ligand>
</feature>
<dbReference type="FunFam" id="3.30.565.10:FF:000062">
    <property type="entry name" value="Type 2 DNA topoisomerase 6 subunit B"/>
    <property type="match status" value="1"/>
</dbReference>
<comment type="subunit">
    <text evidence="6 7">Homodimer. Heterotetramer of two Top6A and two Top6B chains.</text>
</comment>
<gene>
    <name evidence="7" type="primary">top6B</name>
    <name evidence="9" type="ORF">LI82_09400</name>
</gene>
<dbReference type="InterPro" id="IPR010979">
    <property type="entry name" value="Ribosomal_uS13-like_H2TH"/>
</dbReference>
<evidence type="ECO:0000256" key="1">
    <source>
        <dbReference type="ARBA" id="ARBA00022741"/>
    </source>
</evidence>
<evidence type="ECO:0000313" key="10">
    <source>
        <dbReference type="Proteomes" id="UP000029859"/>
    </source>
</evidence>
<keyword evidence="1 7" id="KW-0547">Nucleotide-binding</keyword>
<feature type="binding site" evidence="7">
    <location>
        <position position="80"/>
    </location>
    <ligand>
        <name>ATP</name>
        <dbReference type="ChEBI" id="CHEBI:30616"/>
    </ligand>
</feature>
<name>A0A099SYI1_METMT</name>
<evidence type="ECO:0000313" key="9">
    <source>
        <dbReference type="EMBL" id="KGK97957.1"/>
    </source>
</evidence>
<evidence type="ECO:0000256" key="2">
    <source>
        <dbReference type="ARBA" id="ARBA00022840"/>
    </source>
</evidence>
<feature type="domain" description="Histidine kinase/HSP90-like ATPase" evidence="8">
    <location>
        <begin position="33"/>
        <end position="184"/>
    </location>
</feature>
<dbReference type="CDD" id="cd16933">
    <property type="entry name" value="HATPase_TopVIB-like"/>
    <property type="match status" value="1"/>
</dbReference>
<keyword evidence="2 7" id="KW-0067">ATP-binding</keyword>
<evidence type="ECO:0000256" key="3">
    <source>
        <dbReference type="ARBA" id="ARBA00023029"/>
    </source>
</evidence>
<keyword evidence="5 7" id="KW-0413">Isomerase</keyword>
<dbReference type="GO" id="GO:0006260">
    <property type="term" value="P:DNA replication"/>
    <property type="evidence" value="ECO:0007669"/>
    <property type="project" value="UniProtKB-UniRule"/>
</dbReference>
<dbReference type="Pfam" id="PF18000">
    <property type="entry name" value="Top6b_C"/>
    <property type="match status" value="1"/>
</dbReference>
<dbReference type="AlphaFoldDB" id="A0A099SYI1"/>
<dbReference type="GO" id="GO:0003677">
    <property type="term" value="F:DNA binding"/>
    <property type="evidence" value="ECO:0007669"/>
    <property type="project" value="UniProtKB-UniRule"/>
</dbReference>
<dbReference type="InterPro" id="IPR036890">
    <property type="entry name" value="HATPase_C_sf"/>
</dbReference>
<dbReference type="InterPro" id="IPR005734">
    <property type="entry name" value="TopoVI_B"/>
</dbReference>
<organism evidence="9 10">
    <name type="scientific">Methanococcoides methylutens</name>
    <dbReference type="NCBI Taxonomy" id="2226"/>
    <lineage>
        <taxon>Archaea</taxon>
        <taxon>Methanobacteriati</taxon>
        <taxon>Methanobacteriota</taxon>
        <taxon>Stenosarchaea group</taxon>
        <taxon>Methanomicrobia</taxon>
        <taxon>Methanosarcinales</taxon>
        <taxon>Methanosarcinaceae</taxon>
        <taxon>Methanococcoides</taxon>
    </lineage>
</organism>
<evidence type="ECO:0000256" key="5">
    <source>
        <dbReference type="ARBA" id="ARBA00023235"/>
    </source>
</evidence>
<dbReference type="InterPro" id="IPR003594">
    <property type="entry name" value="HATPase_dom"/>
</dbReference>
<feature type="binding site" evidence="7">
    <location>
        <position position="435"/>
    </location>
    <ligand>
        <name>ATP</name>
        <dbReference type="ChEBI" id="CHEBI:30616"/>
    </ligand>
</feature>
<feature type="binding site" evidence="7">
    <location>
        <begin position="111"/>
        <end position="118"/>
    </location>
    <ligand>
        <name>ATP</name>
        <dbReference type="ChEBI" id="CHEBI:30616"/>
    </ligand>
</feature>
<dbReference type="SUPFAM" id="SSF54211">
    <property type="entry name" value="Ribosomal protein S5 domain 2-like"/>
    <property type="match status" value="1"/>
</dbReference>
<dbReference type="HAMAP" id="MF_00322">
    <property type="entry name" value="Top6B"/>
    <property type="match status" value="1"/>
</dbReference>
<dbReference type="PIRSF" id="PIRSF006553">
    <property type="entry name" value="TopoVI_B"/>
    <property type="match status" value="1"/>
</dbReference>
<dbReference type="InterPro" id="IPR014721">
    <property type="entry name" value="Ribsml_uS5_D2-typ_fold_subgr"/>
</dbReference>
<comment type="similarity">
    <text evidence="7">Belongs to the TOP6B family.</text>
</comment>
<dbReference type="InterPro" id="IPR040494">
    <property type="entry name" value="Top6b_C"/>
</dbReference>
<keyword evidence="3 7" id="KW-0799">Topoisomerase</keyword>
<comment type="function">
    <text evidence="7">Relaxes both positive and negative superturns and exhibits a strong decatenase activity.</text>
</comment>
<dbReference type="RefSeq" id="WP_048195132.1">
    <property type="nucleotide sequence ID" value="NZ_CAAGSM010000001.1"/>
</dbReference>
<sequence>MAAPIAEELAKKQQAISVAEFFEKNRQILGFDSAPRSLITTVKEAVDNSLDACEEAEILPDILLHIERVGKDNVSIIIEDNGPGIVKEQIPKVFAKLLYGSRFHALKQSRGQQGIGISASVLYAQLTAGHPTKIISKIGSGSPAHYYELMINTSTNDPEILRDEVIDWDRPHGTRVELEMEASYVKGRRQSIYEYLKATAIVNPHARLTLIEPDGNEVMFERATDKLPVPAKEILPHPHGIELGTLMKMLRYTERQKLAPFLRYSFSKIGLLTAEEICKAAGLDPELPPSEISRDMSKKLLDAFKKVKIMSPPTDCLSPIGEDLIYKGLEKEFNVDFIATTTRSASVFSGNPFVVEVGIAYGGDLQKDDRIDIMRFANRVPLLYQQGGCVTTHAVEGIKWKQYGLNQPGGGMPTGPVVLLVHVASTNVPFTSESKDAIAEIPEIRDEVELAIKEVSRKLNRYLNRQGALKKRREKEVIITKVLPKMAQKLAETLDREIPDINPVVAKVMGNLLVMRKVNLNGDGSANVSVTVKNYGSKLAEFKLHDMLPYEIKGVVPEPKIISMGSDFDYVWTLKLSPEASKAVTYDLETITEAEVSRLPQLIVEGLEEELVTGAKAIKGVI</sequence>
<dbReference type="EMBL" id="JRHO01000014">
    <property type="protein sequence ID" value="KGK97957.1"/>
    <property type="molecule type" value="Genomic_DNA"/>
</dbReference>
<evidence type="ECO:0000256" key="6">
    <source>
        <dbReference type="ARBA" id="ARBA00063696"/>
    </source>
</evidence>
<dbReference type="EC" id="5.6.2.2" evidence="7"/>
<dbReference type="PANTHER" id="PTHR48444">
    <property type="entry name" value="DNA TOPOISOMERASE 6 SUBUNIT B"/>
    <property type="match status" value="1"/>
</dbReference>
<dbReference type="GO" id="GO:0003918">
    <property type="term" value="F:DNA topoisomerase type II (double strand cut, ATP-hydrolyzing) activity"/>
    <property type="evidence" value="ECO:0007669"/>
    <property type="project" value="UniProtKB-UniRule"/>
</dbReference>
<dbReference type="Pfam" id="PF02518">
    <property type="entry name" value="HATPase_c"/>
    <property type="match status" value="1"/>
</dbReference>
<feature type="binding site" evidence="7">
    <location>
        <position position="48"/>
    </location>
    <ligand>
        <name>ATP</name>
        <dbReference type="ChEBI" id="CHEBI:30616"/>
    </ligand>
</feature>
<reference evidence="9 10" key="1">
    <citation type="submission" date="2014-09" db="EMBL/GenBank/DDBJ databases">
        <title>Draft genome sequence of an obligately methylotrophic methanogen, Methanococcoides methylutens, isolated from marine sediment.</title>
        <authorList>
            <person name="Guan Y."/>
            <person name="Ngugi D.K."/>
            <person name="Blom J."/>
            <person name="Ali S."/>
            <person name="Ferry J.G."/>
            <person name="Stingl U."/>
        </authorList>
    </citation>
    <scope>NUCLEOTIDE SEQUENCE [LARGE SCALE GENOMIC DNA]</scope>
    <source>
        <strain evidence="9 10">DSM 2657</strain>
    </source>
</reference>
<keyword evidence="4 7" id="KW-0238">DNA-binding</keyword>
<dbReference type="SUPFAM" id="SSF55874">
    <property type="entry name" value="ATPase domain of HSP90 chaperone/DNA topoisomerase II/histidine kinase"/>
    <property type="match status" value="1"/>
</dbReference>
<dbReference type="GO" id="GO:0006265">
    <property type="term" value="P:DNA topological change"/>
    <property type="evidence" value="ECO:0007669"/>
    <property type="project" value="UniProtKB-UniRule"/>
</dbReference>
<dbReference type="SMART" id="SM00387">
    <property type="entry name" value="HATPase_c"/>
    <property type="match status" value="1"/>
</dbReference>
<dbReference type="Pfam" id="PF09239">
    <property type="entry name" value="Topo-VIb_trans"/>
    <property type="match status" value="1"/>
</dbReference>
<dbReference type="PANTHER" id="PTHR48444:SF1">
    <property type="entry name" value="DNA TOPOISOMERASE 6 SUBUNIT B"/>
    <property type="match status" value="1"/>
</dbReference>
<dbReference type="Proteomes" id="UP000029859">
    <property type="component" value="Unassembled WGS sequence"/>
</dbReference>
<dbReference type="NCBIfam" id="TIGR01052">
    <property type="entry name" value="top6b"/>
    <property type="match status" value="1"/>
</dbReference>
<proteinExistence type="inferred from homology"/>
<dbReference type="OrthoDB" id="65493at2157"/>
<dbReference type="GO" id="GO:0005524">
    <property type="term" value="F:ATP binding"/>
    <property type="evidence" value="ECO:0007669"/>
    <property type="project" value="UniProtKB-UniRule"/>
</dbReference>
<dbReference type="NCBIfam" id="NF003218">
    <property type="entry name" value="PRK04184.1"/>
    <property type="match status" value="1"/>
</dbReference>
<evidence type="ECO:0000256" key="7">
    <source>
        <dbReference type="HAMAP-Rule" id="MF_00322"/>
    </source>
</evidence>
<dbReference type="Gene3D" id="2.60.40.2960">
    <property type="match status" value="1"/>
</dbReference>
<dbReference type="Gene3D" id="3.30.230.10">
    <property type="match status" value="1"/>
</dbReference>
<dbReference type="FunFam" id="3.30.230.10:FF:000089">
    <property type="entry name" value="Type 2 DNA topoisomerase 6 subunit B"/>
    <property type="match status" value="1"/>
</dbReference>
<dbReference type="SUPFAM" id="SSF46946">
    <property type="entry name" value="S13-like H2TH domain"/>
    <property type="match status" value="1"/>
</dbReference>
<dbReference type="Gene3D" id="6.10.20.80">
    <property type="match status" value="1"/>
</dbReference>
<evidence type="ECO:0000259" key="8">
    <source>
        <dbReference type="SMART" id="SM00387"/>
    </source>
</evidence>
<evidence type="ECO:0000256" key="4">
    <source>
        <dbReference type="ARBA" id="ARBA00023125"/>
    </source>
</evidence>
<comment type="catalytic activity">
    <reaction evidence="7">
        <text>ATP-dependent breakage, passage and rejoining of double-stranded DNA.</text>
        <dbReference type="EC" id="5.6.2.2"/>
    </reaction>
</comment>
<dbReference type="InterPro" id="IPR015320">
    <property type="entry name" value="TopoVI_B_transducer"/>
</dbReference>